<proteinExistence type="predicted"/>
<name>A0A835A8H3_9POAL</name>
<keyword evidence="3" id="KW-1185">Reference proteome</keyword>
<evidence type="ECO:0000256" key="1">
    <source>
        <dbReference type="SAM" id="MobiDB-lite"/>
    </source>
</evidence>
<accession>A0A835A8H3</accession>
<evidence type="ECO:0000313" key="2">
    <source>
        <dbReference type="EMBL" id="KAF8654817.1"/>
    </source>
</evidence>
<reference evidence="2" key="1">
    <citation type="submission" date="2020-07" db="EMBL/GenBank/DDBJ databases">
        <title>Genome sequence and genetic diversity analysis of an under-domesticated orphan crop, white fonio (Digitaria exilis).</title>
        <authorList>
            <person name="Bennetzen J.L."/>
            <person name="Chen S."/>
            <person name="Ma X."/>
            <person name="Wang X."/>
            <person name="Yssel A.E.J."/>
            <person name="Chaluvadi S.R."/>
            <person name="Johnson M."/>
            <person name="Gangashetty P."/>
            <person name="Hamidou F."/>
            <person name="Sanogo M.D."/>
            <person name="Zwaenepoel A."/>
            <person name="Wallace J."/>
            <person name="Van De Peer Y."/>
            <person name="Van Deynze A."/>
        </authorList>
    </citation>
    <scope>NUCLEOTIDE SEQUENCE</scope>
    <source>
        <tissue evidence="2">Leaves</tissue>
    </source>
</reference>
<dbReference type="Proteomes" id="UP000636709">
    <property type="component" value="Unassembled WGS sequence"/>
</dbReference>
<feature type="region of interest" description="Disordered" evidence="1">
    <location>
        <begin position="93"/>
        <end position="123"/>
    </location>
</feature>
<comment type="caution">
    <text evidence="2">The sequence shown here is derived from an EMBL/GenBank/DDBJ whole genome shotgun (WGS) entry which is preliminary data.</text>
</comment>
<organism evidence="2 3">
    <name type="scientific">Digitaria exilis</name>
    <dbReference type="NCBI Taxonomy" id="1010633"/>
    <lineage>
        <taxon>Eukaryota</taxon>
        <taxon>Viridiplantae</taxon>
        <taxon>Streptophyta</taxon>
        <taxon>Embryophyta</taxon>
        <taxon>Tracheophyta</taxon>
        <taxon>Spermatophyta</taxon>
        <taxon>Magnoliopsida</taxon>
        <taxon>Liliopsida</taxon>
        <taxon>Poales</taxon>
        <taxon>Poaceae</taxon>
        <taxon>PACMAD clade</taxon>
        <taxon>Panicoideae</taxon>
        <taxon>Panicodae</taxon>
        <taxon>Paniceae</taxon>
        <taxon>Anthephorinae</taxon>
        <taxon>Digitaria</taxon>
    </lineage>
</organism>
<dbReference type="EMBL" id="JACEFO010002606">
    <property type="protein sequence ID" value="KAF8654817.1"/>
    <property type="molecule type" value="Genomic_DNA"/>
</dbReference>
<feature type="region of interest" description="Disordered" evidence="1">
    <location>
        <begin position="155"/>
        <end position="196"/>
    </location>
</feature>
<protein>
    <submittedName>
        <fullName evidence="2">Uncharacterized protein</fullName>
    </submittedName>
</protein>
<dbReference type="AlphaFoldDB" id="A0A835A8H3"/>
<gene>
    <name evidence="2" type="ORF">HU200_061451</name>
</gene>
<sequence>MEIVLVGAEEGRGKRGRVKAAAAGKRVEEELGEAAGVGVGVAMAKEELCDAAAGVAECGEATGVVVVVVAKEELYKAAGGGAERGDCIALHDEPALRPGAPPIWPPARARNPRPRHMDPASSSVVAELWRPPPQHHHGHLASGGTHHEAASVVTAADRGNGSRSGGGGGSSRRRPRRDVPEEEPSSKLASTSGATAADSVRLALLPPLALRIGCDPCRRVGLVVL</sequence>
<evidence type="ECO:0000313" key="3">
    <source>
        <dbReference type="Proteomes" id="UP000636709"/>
    </source>
</evidence>